<evidence type="ECO:0000313" key="1">
    <source>
        <dbReference type="EMBL" id="ABD58587.1"/>
    </source>
</evidence>
<dbReference type="RefSeq" id="YP_655367.1">
    <property type="nucleotide sequence ID" value="NC_008199.1"/>
</dbReference>
<name>Q19YR5_9CAUD</name>
<proteinExistence type="predicted"/>
<dbReference type="KEGG" id="vg:4157699"/>
<reference evidence="1 2" key="2">
    <citation type="journal article" date="2006" name="PLoS Genet.">
        <title>Exploring the mycobacteriophage metaproteome: phage genomics as an educational platform.</title>
        <authorList>
            <person name="Hatfull G.F."/>
            <person name="Pedulla M.L."/>
            <person name="Jacobs-Sera D."/>
            <person name="Cichon P.M."/>
            <person name="Foley A."/>
            <person name="Ford M.E."/>
            <person name="Gonda R.M."/>
            <person name="Houtz J.M."/>
            <person name="Hryckowian A.J."/>
            <person name="Kelchner V.A."/>
            <person name="Namburi S."/>
            <person name="Pajcini K.V."/>
            <person name="Popovich M.G."/>
            <person name="Schleicher D.T."/>
            <person name="Simanek B.Z."/>
            <person name="Smith A.L."/>
            <person name="Zdanowicz G.M."/>
            <person name="Kumar V."/>
            <person name="Peebles C.L."/>
            <person name="Jacobs W.R.Jr."/>
            <person name="Lawrence J.G."/>
            <person name="Hendrix R.W."/>
        </authorList>
    </citation>
    <scope>NUCLEOTIDE SEQUENCE [LARGE SCALE GENOMIC DNA]</scope>
</reference>
<keyword evidence="2" id="KW-1185">Reference proteome</keyword>
<gene>
    <name evidence="1" type="primary">90</name>
    <name evidence="1" type="ORF">PBI_PIPEFISH_90</name>
</gene>
<sequence>MWYCSTCEGGMDPPGRAEMTEAMLFETTAETTAEAAKLDVIEFPVRLKRGTVKGFGVKMGDTRVVVARSHKVFIEAYGADKTYLVNDWQAPLYDDEGNYIDPETSGKHTYVRTLKEARAIAERKVREGVAAGVPSRW</sequence>
<protein>
    <submittedName>
        <fullName evidence="1">Uncharacterized protein</fullName>
    </submittedName>
</protein>
<dbReference type="EMBL" id="DQ398049">
    <property type="protein sequence ID" value="ABD58587.1"/>
    <property type="molecule type" value="Genomic_DNA"/>
</dbReference>
<evidence type="ECO:0000313" key="2">
    <source>
        <dbReference type="Proteomes" id="UP000000907"/>
    </source>
</evidence>
<reference evidence="2" key="1">
    <citation type="journal article" date="2006" name="PLoS Genet.">
        <title>Exploring the Mycobacteriophage Metaproteome: Phage Genomics as an Educational Platform.</title>
        <authorList>
            <person name="Hatfull G.F."/>
            <person name="Pedulla M.L."/>
            <person name="Jacobs-Sera D."/>
            <person name="Cichon P.M."/>
            <person name="Foley A."/>
            <person name="Ford M.E."/>
            <person name="Gonda R.M."/>
            <person name="Houtz J.M."/>
            <person name="Hryckowian A.J."/>
            <person name="Kelchner V.A."/>
            <person name="Namburi S."/>
            <person name="Pajcini K.V."/>
            <person name="Popovich M.G."/>
            <person name="Schleicher D.T."/>
            <person name="Simanek B.Z."/>
            <person name="Smith A.L."/>
            <person name="Zdanowicz G.M."/>
            <person name="Kumar V."/>
            <person name="Peebles C.L."/>
            <person name="Jacobs W.R.Jr."/>
            <person name="Lawrence J.G."/>
            <person name="Hendrix R.W."/>
        </authorList>
    </citation>
    <scope>NUCLEOTIDE SEQUENCE [LARGE SCALE GENOMIC DNA]</scope>
</reference>
<accession>Q19YR5</accession>
<dbReference type="Proteomes" id="UP000000907">
    <property type="component" value="Segment"/>
</dbReference>
<organism evidence="1 2">
    <name type="scientific">Mycobacterium phage Pipefish</name>
    <dbReference type="NCBI Taxonomy" id="373413"/>
    <lineage>
        <taxon>Viruses</taxon>
        <taxon>Duplodnaviria</taxon>
        <taxon>Heunggongvirae</taxon>
        <taxon>Uroviricota</taxon>
        <taxon>Caudoviricetes</taxon>
        <taxon>Bclasvirinae</taxon>
        <taxon>Pipefishvirus</taxon>
        <taxon>Pipefishvirus pipefish</taxon>
    </lineage>
</organism>